<dbReference type="AlphaFoldDB" id="A0A9W9W192"/>
<dbReference type="Proteomes" id="UP001147747">
    <property type="component" value="Unassembled WGS sequence"/>
</dbReference>
<proteinExistence type="predicted"/>
<evidence type="ECO:0000256" key="1">
    <source>
        <dbReference type="SAM" id="SignalP"/>
    </source>
</evidence>
<keyword evidence="1" id="KW-0732">Signal</keyword>
<organism evidence="2 3">
    <name type="scientific">Penicillium cosmopolitanum</name>
    <dbReference type="NCBI Taxonomy" id="1131564"/>
    <lineage>
        <taxon>Eukaryota</taxon>
        <taxon>Fungi</taxon>
        <taxon>Dikarya</taxon>
        <taxon>Ascomycota</taxon>
        <taxon>Pezizomycotina</taxon>
        <taxon>Eurotiomycetes</taxon>
        <taxon>Eurotiomycetidae</taxon>
        <taxon>Eurotiales</taxon>
        <taxon>Aspergillaceae</taxon>
        <taxon>Penicillium</taxon>
    </lineage>
</organism>
<sequence>MLISITPIALLLSVRSTFASQDNGNLSKRDACDGTDAMPILYHDYLNDFCPPKYELNSEGVCDHIVAENFCAAYCQLSTRFVYGQEFPLGPWCEGPCDISNFARKMTWSFNDIDYWLSFEEAMNAGISGGWQSTITANVGPQGLSLSSPSDEGQCGYWSWVPIKRTVCGRINWKQHDQGHCLGDMRGRDTYCVEDLRKIPGGALDGTTIFVNTDCENRLPLPMDQQRSSIYKMPGVALSHVQHASLDLDDYSAQQVL</sequence>
<name>A0A9W9W192_9EURO</name>
<accession>A0A9W9W192</accession>
<dbReference type="RefSeq" id="XP_056488861.1">
    <property type="nucleotide sequence ID" value="XM_056629559.1"/>
</dbReference>
<dbReference type="EMBL" id="JAPZBU010000006">
    <property type="protein sequence ID" value="KAJ5396809.1"/>
    <property type="molecule type" value="Genomic_DNA"/>
</dbReference>
<dbReference type="OrthoDB" id="1896086at2759"/>
<feature type="chain" id="PRO_5040748613" evidence="1">
    <location>
        <begin position="20"/>
        <end position="257"/>
    </location>
</feature>
<keyword evidence="3" id="KW-1185">Reference proteome</keyword>
<evidence type="ECO:0000313" key="2">
    <source>
        <dbReference type="EMBL" id="KAJ5396809.1"/>
    </source>
</evidence>
<feature type="signal peptide" evidence="1">
    <location>
        <begin position="1"/>
        <end position="19"/>
    </location>
</feature>
<reference evidence="2" key="1">
    <citation type="submission" date="2022-12" db="EMBL/GenBank/DDBJ databases">
        <authorList>
            <person name="Petersen C."/>
        </authorList>
    </citation>
    <scope>NUCLEOTIDE SEQUENCE</scope>
    <source>
        <strain evidence="2">IBT 29677</strain>
    </source>
</reference>
<protein>
    <submittedName>
        <fullName evidence="2">Uncharacterized protein</fullName>
    </submittedName>
</protein>
<reference evidence="2" key="2">
    <citation type="journal article" date="2023" name="IMA Fungus">
        <title>Comparative genomic study of the Penicillium genus elucidates a diverse pangenome and 15 lateral gene transfer events.</title>
        <authorList>
            <person name="Petersen C."/>
            <person name="Sorensen T."/>
            <person name="Nielsen M.R."/>
            <person name="Sondergaard T.E."/>
            <person name="Sorensen J.L."/>
            <person name="Fitzpatrick D.A."/>
            <person name="Frisvad J.C."/>
            <person name="Nielsen K.L."/>
        </authorList>
    </citation>
    <scope>NUCLEOTIDE SEQUENCE</scope>
    <source>
        <strain evidence="2">IBT 29677</strain>
    </source>
</reference>
<evidence type="ECO:0000313" key="3">
    <source>
        <dbReference type="Proteomes" id="UP001147747"/>
    </source>
</evidence>
<dbReference type="GeneID" id="81368539"/>
<comment type="caution">
    <text evidence="2">The sequence shown here is derived from an EMBL/GenBank/DDBJ whole genome shotgun (WGS) entry which is preliminary data.</text>
</comment>
<gene>
    <name evidence="2" type="ORF">N7509_004922</name>
</gene>